<keyword evidence="11" id="KW-0786">Thiamine pyrophosphate</keyword>
<dbReference type="Proteomes" id="UP001141253">
    <property type="component" value="Chromosome 6"/>
</dbReference>
<accession>A0ABQ9BCZ8</accession>
<name>A0ABQ9BCZ8_9ROSI</name>
<dbReference type="HAMAP" id="MF_00315">
    <property type="entry name" value="DXP_synth"/>
    <property type="match status" value="1"/>
</dbReference>
<sequence length="668" mass="72016">MATSSVLGSSFLPNNFHSSQPPSINRPKFNGVILAASDDNSRDQLNRYQETRQKRSLNFTGNKPSTPVLDTINYPIHMKNLSVQELGKLADELREEIVYTVSKTGGHLSSSLGVAELTVALHHVFDTPEDKIIWDVGHQTYPHKILTGRRSRMRTIRQKFGLAGFPKREESEHDAFGAGHSSTSISAALGMAVGRDLLGKENHVIAVIGDGAMTAGQAYEAMNNAGYLDSNLIIILNDNRQVSLPTATVDGPAPPVGALSRALTKLHSSRKFRQLRETAKGITKQIGGQTQEIAAKVDSYMRGMTGASGACLFEELGLYYIGPVDGHNVEGLVDVLEKVKEMPAPGPVLIHVITEKGKGYTPAEVAADKMHGVVKFDPKSGKQLRSKSDTLSYTQYFADSLIAEAEKDDKIVAIHAAMGGGTGLNLFQKRFPYRCFDVGIAEQHAVTFAAGLATEGLKPFCAIYSSFLQRGYDQVVHDVDLQKLPVRFALDRAGLVGADGPTHCGAFDTTFMASLPNMVVMAPSDETELAHMVATAAAIDDRPSCFRYPRGNGIGSILPLNNKGTPLEVGKGRVLREGSRVAILGYGTVVQGCIKAARLLEEKGITATVADARFCKPLDGELIRQLAQEHEVLITVEEGSIGGFSSHVSHFLSLNGLLDGKIKVILTT</sequence>
<evidence type="ECO:0000256" key="8">
    <source>
        <dbReference type="ARBA" id="ARBA00022723"/>
    </source>
</evidence>
<evidence type="ECO:0000256" key="4">
    <source>
        <dbReference type="ARBA" id="ARBA00011081"/>
    </source>
</evidence>
<keyword evidence="16" id="KW-1185">Reference proteome</keyword>
<evidence type="ECO:0000256" key="11">
    <source>
        <dbReference type="ARBA" id="ARBA00023052"/>
    </source>
</evidence>
<dbReference type="SUPFAM" id="SSF52518">
    <property type="entry name" value="Thiamin diphosphate-binding fold (THDP-binding)"/>
    <property type="match status" value="2"/>
</dbReference>
<evidence type="ECO:0000313" key="15">
    <source>
        <dbReference type="EMBL" id="KAJ6382134.1"/>
    </source>
</evidence>
<keyword evidence="10" id="KW-0784">Thiamine biosynthesis</keyword>
<dbReference type="NCBIfam" id="TIGR00204">
    <property type="entry name" value="dxs"/>
    <property type="match status" value="1"/>
</dbReference>
<evidence type="ECO:0000256" key="2">
    <source>
        <dbReference type="ARBA" id="ARBA00001964"/>
    </source>
</evidence>
<comment type="pathway">
    <text evidence="3">Metabolic intermediate biosynthesis; 1-deoxy-D-xylulose 5-phosphate biosynthesis; 1-deoxy-D-xylulose 5-phosphate from D-glyceraldehyde 3-phosphate and pyruvate: step 1/1.</text>
</comment>
<dbReference type="Gene3D" id="3.40.50.970">
    <property type="match status" value="2"/>
</dbReference>
<keyword evidence="7" id="KW-0808">Transferase</keyword>
<evidence type="ECO:0000256" key="6">
    <source>
        <dbReference type="ARBA" id="ARBA00013150"/>
    </source>
</evidence>
<evidence type="ECO:0000256" key="3">
    <source>
        <dbReference type="ARBA" id="ARBA00004980"/>
    </source>
</evidence>
<feature type="compositionally biased region" description="Polar residues" evidence="13">
    <location>
        <begin position="1"/>
        <end position="23"/>
    </location>
</feature>
<evidence type="ECO:0000256" key="13">
    <source>
        <dbReference type="SAM" id="MobiDB-lite"/>
    </source>
</evidence>
<evidence type="ECO:0000256" key="12">
    <source>
        <dbReference type="ARBA" id="ARBA00023229"/>
    </source>
</evidence>
<evidence type="ECO:0000256" key="10">
    <source>
        <dbReference type="ARBA" id="ARBA00022977"/>
    </source>
</evidence>
<dbReference type="InterPro" id="IPR009014">
    <property type="entry name" value="Transketo_C/PFOR_II"/>
</dbReference>
<comment type="cofactor">
    <cofactor evidence="2">
        <name>thiamine diphosphate</name>
        <dbReference type="ChEBI" id="CHEBI:58937"/>
    </cofactor>
</comment>
<comment type="similarity">
    <text evidence="4">Belongs to the transketolase family. DXPS subfamily.</text>
</comment>
<dbReference type="InterPro" id="IPR029061">
    <property type="entry name" value="THDP-binding"/>
</dbReference>
<evidence type="ECO:0000256" key="7">
    <source>
        <dbReference type="ARBA" id="ARBA00022679"/>
    </source>
</evidence>
<dbReference type="Pfam" id="PF13292">
    <property type="entry name" value="DXP_synthase_N"/>
    <property type="match status" value="1"/>
</dbReference>
<dbReference type="PANTHER" id="PTHR43322">
    <property type="entry name" value="1-D-DEOXYXYLULOSE 5-PHOSPHATE SYNTHASE-RELATED"/>
    <property type="match status" value="1"/>
</dbReference>
<feature type="region of interest" description="Disordered" evidence="13">
    <location>
        <begin position="1"/>
        <end position="28"/>
    </location>
</feature>
<dbReference type="InterPro" id="IPR020826">
    <property type="entry name" value="Transketolase_BS"/>
</dbReference>
<dbReference type="CDD" id="cd02007">
    <property type="entry name" value="TPP_DXS"/>
    <property type="match status" value="1"/>
</dbReference>
<evidence type="ECO:0000256" key="1">
    <source>
        <dbReference type="ARBA" id="ARBA00001946"/>
    </source>
</evidence>
<comment type="cofactor">
    <cofactor evidence="1">
        <name>Mg(2+)</name>
        <dbReference type="ChEBI" id="CHEBI:18420"/>
    </cofactor>
</comment>
<feature type="domain" description="Transketolase-like pyrimidine-binding" evidence="14">
    <location>
        <begin position="391"/>
        <end position="556"/>
    </location>
</feature>
<reference evidence="15" key="2">
    <citation type="journal article" date="2023" name="Int. J. Mol. Sci.">
        <title>De Novo Assembly and Annotation of 11 Diverse Shrub Willow (Salix) Genomes Reveals Novel Gene Organization in Sex-Linked Regions.</title>
        <authorList>
            <person name="Hyden B."/>
            <person name="Feng K."/>
            <person name="Yates T.B."/>
            <person name="Jawdy S."/>
            <person name="Cereghino C."/>
            <person name="Smart L.B."/>
            <person name="Muchero W."/>
        </authorList>
    </citation>
    <scope>NUCLEOTIDE SEQUENCE</scope>
    <source>
        <tissue evidence="15">Shoot tip</tissue>
    </source>
</reference>
<dbReference type="EC" id="2.2.1.7" evidence="6"/>
<dbReference type="InterPro" id="IPR005475">
    <property type="entry name" value="Transketolase-like_Pyr-bd"/>
</dbReference>
<evidence type="ECO:0000256" key="9">
    <source>
        <dbReference type="ARBA" id="ARBA00022842"/>
    </source>
</evidence>
<proteinExistence type="inferred from homology"/>
<dbReference type="Gene3D" id="3.40.50.920">
    <property type="match status" value="1"/>
</dbReference>
<evidence type="ECO:0000256" key="5">
    <source>
        <dbReference type="ARBA" id="ARBA00011738"/>
    </source>
</evidence>
<dbReference type="SUPFAM" id="SSF52922">
    <property type="entry name" value="TK C-terminal domain-like"/>
    <property type="match status" value="1"/>
</dbReference>
<dbReference type="Pfam" id="PF02780">
    <property type="entry name" value="Transketolase_C"/>
    <property type="match status" value="1"/>
</dbReference>
<comment type="subunit">
    <text evidence="5">Homodimer.</text>
</comment>
<keyword evidence="12" id="KW-0414">Isoprene biosynthesis</keyword>
<gene>
    <name evidence="15" type="ORF">OIU77_030733</name>
</gene>
<dbReference type="CDD" id="cd07033">
    <property type="entry name" value="TPP_PYR_DXS_TK_like"/>
    <property type="match status" value="1"/>
</dbReference>
<protein>
    <recommendedName>
        <fullName evidence="6">1-deoxy-D-xylulose-5-phosphate synthase</fullName>
        <ecNumber evidence="6">2.2.1.7</ecNumber>
    </recommendedName>
</protein>
<keyword evidence="9" id="KW-0460">Magnesium</keyword>
<evidence type="ECO:0000259" key="14">
    <source>
        <dbReference type="SMART" id="SM00861"/>
    </source>
</evidence>
<comment type="caution">
    <text evidence="15">The sequence shown here is derived from an EMBL/GenBank/DDBJ whole genome shotgun (WGS) entry which is preliminary data.</text>
</comment>
<dbReference type="InterPro" id="IPR005477">
    <property type="entry name" value="Dxylulose-5-P_synthase"/>
</dbReference>
<dbReference type="EMBL" id="JAPFFI010000009">
    <property type="protein sequence ID" value="KAJ6382134.1"/>
    <property type="molecule type" value="Genomic_DNA"/>
</dbReference>
<dbReference type="PANTHER" id="PTHR43322:SF6">
    <property type="entry name" value="1-DEOXY-D-XYLULOSE-5-PHOSPHATE SYNTHASE"/>
    <property type="match status" value="1"/>
</dbReference>
<dbReference type="NCBIfam" id="NF003933">
    <property type="entry name" value="PRK05444.2-2"/>
    <property type="match status" value="1"/>
</dbReference>
<keyword evidence="8" id="KW-0479">Metal-binding</keyword>
<dbReference type="SMART" id="SM00861">
    <property type="entry name" value="Transket_pyr"/>
    <property type="match status" value="1"/>
</dbReference>
<dbReference type="InterPro" id="IPR033248">
    <property type="entry name" value="Transketolase_C"/>
</dbReference>
<reference evidence="15" key="1">
    <citation type="submission" date="2022-10" db="EMBL/GenBank/DDBJ databases">
        <authorList>
            <person name="Hyden B.L."/>
            <person name="Feng K."/>
            <person name="Yates T."/>
            <person name="Jawdy S."/>
            <person name="Smart L.B."/>
            <person name="Muchero W."/>
        </authorList>
    </citation>
    <scope>NUCLEOTIDE SEQUENCE</scope>
    <source>
        <tissue evidence="15">Shoot tip</tissue>
    </source>
</reference>
<dbReference type="Pfam" id="PF02779">
    <property type="entry name" value="Transket_pyr"/>
    <property type="match status" value="1"/>
</dbReference>
<dbReference type="PROSITE" id="PS00802">
    <property type="entry name" value="TRANSKETOLASE_2"/>
    <property type="match status" value="1"/>
</dbReference>
<organism evidence="15 16">
    <name type="scientific">Salix suchowensis</name>
    <dbReference type="NCBI Taxonomy" id="1278906"/>
    <lineage>
        <taxon>Eukaryota</taxon>
        <taxon>Viridiplantae</taxon>
        <taxon>Streptophyta</taxon>
        <taxon>Embryophyta</taxon>
        <taxon>Tracheophyta</taxon>
        <taxon>Spermatophyta</taxon>
        <taxon>Magnoliopsida</taxon>
        <taxon>eudicotyledons</taxon>
        <taxon>Gunneridae</taxon>
        <taxon>Pentapetalae</taxon>
        <taxon>rosids</taxon>
        <taxon>fabids</taxon>
        <taxon>Malpighiales</taxon>
        <taxon>Salicaceae</taxon>
        <taxon>Saliceae</taxon>
        <taxon>Salix</taxon>
    </lineage>
</organism>
<evidence type="ECO:0000313" key="16">
    <source>
        <dbReference type="Proteomes" id="UP001141253"/>
    </source>
</evidence>